<evidence type="ECO:0000313" key="3">
    <source>
        <dbReference type="Proteomes" id="UP001597525"/>
    </source>
</evidence>
<comment type="caution">
    <text evidence="2">The sequence shown here is derived from an EMBL/GenBank/DDBJ whole genome shotgun (WGS) entry which is preliminary data.</text>
</comment>
<reference evidence="3" key="1">
    <citation type="journal article" date="2019" name="Int. J. Syst. Evol. Microbiol.">
        <title>The Global Catalogue of Microorganisms (GCM) 10K type strain sequencing project: providing services to taxonomists for standard genome sequencing and annotation.</title>
        <authorList>
            <consortium name="The Broad Institute Genomics Platform"/>
            <consortium name="The Broad Institute Genome Sequencing Center for Infectious Disease"/>
            <person name="Wu L."/>
            <person name="Ma J."/>
        </authorList>
    </citation>
    <scope>NUCLEOTIDE SEQUENCE [LARGE SCALE GENOMIC DNA]</scope>
    <source>
        <strain evidence="3">KCTC 22814</strain>
    </source>
</reference>
<proteinExistence type="predicted"/>
<dbReference type="Proteomes" id="UP001597525">
    <property type="component" value="Unassembled WGS sequence"/>
</dbReference>
<evidence type="ECO:0000256" key="1">
    <source>
        <dbReference type="SAM" id="MobiDB-lite"/>
    </source>
</evidence>
<feature type="region of interest" description="Disordered" evidence="1">
    <location>
        <begin position="1"/>
        <end position="27"/>
    </location>
</feature>
<sequence length="51" mass="6093">MLMSIRLDKTPDSKKNSSDNEKKKVDDDKLMLVNKTFSREDKRMLRSIYNE</sequence>
<gene>
    <name evidence="2" type="ORF">ACFS7Y_14255</name>
</gene>
<dbReference type="RefSeq" id="WP_320185223.1">
    <property type="nucleotide sequence ID" value="NZ_CP138332.1"/>
</dbReference>
<protein>
    <submittedName>
        <fullName evidence="2">Uncharacterized protein</fullName>
    </submittedName>
</protein>
<keyword evidence="3" id="KW-1185">Reference proteome</keyword>
<accession>A0ABW6BG91</accession>
<organism evidence="2 3">
    <name type="scientific">Sphingobacterium bambusae</name>
    <dbReference type="NCBI Taxonomy" id="662858"/>
    <lineage>
        <taxon>Bacteria</taxon>
        <taxon>Pseudomonadati</taxon>
        <taxon>Bacteroidota</taxon>
        <taxon>Sphingobacteriia</taxon>
        <taxon>Sphingobacteriales</taxon>
        <taxon>Sphingobacteriaceae</taxon>
        <taxon>Sphingobacterium</taxon>
    </lineage>
</organism>
<evidence type="ECO:0000313" key="2">
    <source>
        <dbReference type="EMBL" id="MFD2968558.1"/>
    </source>
</evidence>
<name>A0ABW6BG91_9SPHI</name>
<dbReference type="EMBL" id="JBHUPB010000009">
    <property type="protein sequence ID" value="MFD2968558.1"/>
    <property type="molecule type" value="Genomic_DNA"/>
</dbReference>